<dbReference type="EC" id="3.1.2.6" evidence="7"/>
<name>A0ABZ0I3P1_9GAMM</name>
<evidence type="ECO:0000256" key="7">
    <source>
        <dbReference type="HAMAP-Rule" id="MF_01374"/>
    </source>
</evidence>
<dbReference type="InterPro" id="IPR017782">
    <property type="entry name" value="Hydroxyacylglutathione_Hdrlase"/>
</dbReference>
<proteinExistence type="inferred from homology"/>
<reference evidence="9 10" key="1">
    <citation type="submission" date="2023-10" db="EMBL/GenBank/DDBJ databases">
        <title>Two novel species belonging to the OM43/NOR5 clade.</title>
        <authorList>
            <person name="Park M."/>
        </authorList>
    </citation>
    <scope>NUCLEOTIDE SEQUENCE [LARGE SCALE GENOMIC DNA]</scope>
    <source>
        <strain evidence="9 10">IMCC43200</strain>
    </source>
</reference>
<evidence type="ECO:0000256" key="3">
    <source>
        <dbReference type="ARBA" id="ARBA00006759"/>
    </source>
</evidence>
<sequence length="256" mass="27516">MTTINGIPAFTDNYIWLLQNSDDSAYVVDPGDAAPVERALKERKLSLEGILITHHHFDHVGGLKALKDKHRCRVYGPANPAIDGIDQVLVAGDHLNVGDYSFEIISVPGHTLDHIAYYQAGENPVLFCGDTLFAGGCGRIFEGDPPMMHESLCKLAALPAATAVYCAHEYTLANLAFALAADPDNAALKERQRNAQALRTRGEATVPSTIGLELATNPFLRSAAPELALGLEAAGREAGAKPVEVFAGLRAWKDQF</sequence>
<organism evidence="9 10">
    <name type="scientific">Congregibacter variabilis</name>
    <dbReference type="NCBI Taxonomy" id="3081200"/>
    <lineage>
        <taxon>Bacteria</taxon>
        <taxon>Pseudomonadati</taxon>
        <taxon>Pseudomonadota</taxon>
        <taxon>Gammaproteobacteria</taxon>
        <taxon>Cellvibrionales</taxon>
        <taxon>Halieaceae</taxon>
        <taxon>Congregibacter</taxon>
    </lineage>
</organism>
<evidence type="ECO:0000256" key="6">
    <source>
        <dbReference type="ARBA" id="ARBA00022833"/>
    </source>
</evidence>
<evidence type="ECO:0000256" key="1">
    <source>
        <dbReference type="ARBA" id="ARBA00001623"/>
    </source>
</evidence>
<feature type="binding site" evidence="7">
    <location>
        <position position="54"/>
    </location>
    <ligand>
        <name>Zn(2+)</name>
        <dbReference type="ChEBI" id="CHEBI:29105"/>
        <label>1</label>
    </ligand>
</feature>
<evidence type="ECO:0000256" key="5">
    <source>
        <dbReference type="ARBA" id="ARBA00022801"/>
    </source>
</evidence>
<dbReference type="SMART" id="SM00849">
    <property type="entry name" value="Lactamase_B"/>
    <property type="match status" value="1"/>
</dbReference>
<evidence type="ECO:0000256" key="2">
    <source>
        <dbReference type="ARBA" id="ARBA00004963"/>
    </source>
</evidence>
<dbReference type="CDD" id="cd07723">
    <property type="entry name" value="hydroxyacylglutathione_hydrolase_MBL-fold"/>
    <property type="match status" value="1"/>
</dbReference>
<comment type="function">
    <text evidence="7">Thiolesterase that catalyzes the hydrolysis of S-D-lactoyl-glutathione to form glutathione and D-lactic acid.</text>
</comment>
<dbReference type="RefSeq" id="WP_407348772.1">
    <property type="nucleotide sequence ID" value="NZ_CP136864.1"/>
</dbReference>
<dbReference type="Pfam" id="PF16123">
    <property type="entry name" value="HAGH_C"/>
    <property type="match status" value="1"/>
</dbReference>
<evidence type="ECO:0000313" key="10">
    <source>
        <dbReference type="Proteomes" id="UP001626537"/>
    </source>
</evidence>
<dbReference type="PANTHER" id="PTHR43705">
    <property type="entry name" value="HYDROXYACYLGLUTATHIONE HYDROLASE"/>
    <property type="match status" value="1"/>
</dbReference>
<dbReference type="NCBIfam" id="TIGR03413">
    <property type="entry name" value="GSH_gloB"/>
    <property type="match status" value="1"/>
</dbReference>
<keyword evidence="10" id="KW-1185">Reference proteome</keyword>
<feature type="binding site" evidence="7">
    <location>
        <position position="130"/>
    </location>
    <ligand>
        <name>Zn(2+)</name>
        <dbReference type="ChEBI" id="CHEBI:29105"/>
        <label>1</label>
    </ligand>
</feature>
<dbReference type="Proteomes" id="UP001626537">
    <property type="component" value="Chromosome"/>
</dbReference>
<comment type="pathway">
    <text evidence="2 7">Secondary metabolite metabolism; methylglyoxal degradation; (R)-lactate from methylglyoxal: step 2/2.</text>
</comment>
<comment type="catalytic activity">
    <reaction evidence="1 7">
        <text>an S-(2-hydroxyacyl)glutathione + H2O = a 2-hydroxy carboxylate + glutathione + H(+)</text>
        <dbReference type="Rhea" id="RHEA:21864"/>
        <dbReference type="ChEBI" id="CHEBI:15377"/>
        <dbReference type="ChEBI" id="CHEBI:15378"/>
        <dbReference type="ChEBI" id="CHEBI:57925"/>
        <dbReference type="ChEBI" id="CHEBI:58896"/>
        <dbReference type="ChEBI" id="CHEBI:71261"/>
        <dbReference type="EC" id="3.1.2.6"/>
    </reaction>
</comment>
<dbReference type="InterPro" id="IPR001279">
    <property type="entry name" value="Metallo-B-lactamas"/>
</dbReference>
<protein>
    <recommendedName>
        <fullName evidence="7">Hydroxyacylglutathione hydrolase</fullName>
        <ecNumber evidence="7">3.1.2.6</ecNumber>
    </recommendedName>
    <alternativeName>
        <fullName evidence="7">Glyoxalase II</fullName>
        <shortName evidence="7">Glx II</shortName>
    </alternativeName>
</protein>
<feature type="domain" description="Metallo-beta-lactamase" evidence="8">
    <location>
        <begin position="12"/>
        <end position="168"/>
    </location>
</feature>
<dbReference type="InterPro" id="IPR032282">
    <property type="entry name" value="HAGH_C"/>
</dbReference>
<dbReference type="PANTHER" id="PTHR43705:SF1">
    <property type="entry name" value="HYDROXYACYLGLUTATHIONE HYDROLASE GLOB"/>
    <property type="match status" value="1"/>
</dbReference>
<keyword evidence="5 7" id="KW-0378">Hydrolase</keyword>
<feature type="binding site" evidence="7">
    <location>
        <position position="110"/>
    </location>
    <ligand>
        <name>Zn(2+)</name>
        <dbReference type="ChEBI" id="CHEBI:29105"/>
        <label>1</label>
    </ligand>
</feature>
<evidence type="ECO:0000256" key="4">
    <source>
        <dbReference type="ARBA" id="ARBA00022723"/>
    </source>
</evidence>
<dbReference type="HAMAP" id="MF_01374">
    <property type="entry name" value="Glyoxalase_2"/>
    <property type="match status" value="1"/>
</dbReference>
<dbReference type="PIRSF" id="PIRSF005457">
    <property type="entry name" value="Glx"/>
    <property type="match status" value="1"/>
</dbReference>
<evidence type="ECO:0000313" key="9">
    <source>
        <dbReference type="EMBL" id="WOJ94134.1"/>
    </source>
</evidence>
<feature type="binding site" evidence="7">
    <location>
        <position position="58"/>
    </location>
    <ligand>
        <name>Zn(2+)</name>
        <dbReference type="ChEBI" id="CHEBI:29105"/>
        <label>2</label>
    </ligand>
</feature>
<dbReference type="EMBL" id="CP136864">
    <property type="protein sequence ID" value="WOJ94134.1"/>
    <property type="molecule type" value="Genomic_DNA"/>
</dbReference>
<dbReference type="InterPro" id="IPR050110">
    <property type="entry name" value="Glyoxalase_II_hydrolase"/>
</dbReference>
<evidence type="ECO:0000259" key="8">
    <source>
        <dbReference type="SMART" id="SM00849"/>
    </source>
</evidence>
<feature type="binding site" evidence="7">
    <location>
        <position position="168"/>
    </location>
    <ligand>
        <name>Zn(2+)</name>
        <dbReference type="ChEBI" id="CHEBI:29105"/>
        <label>2</label>
    </ligand>
</feature>
<dbReference type="InterPro" id="IPR035680">
    <property type="entry name" value="Clx_II_MBL"/>
</dbReference>
<feature type="binding site" evidence="7">
    <location>
        <position position="130"/>
    </location>
    <ligand>
        <name>Zn(2+)</name>
        <dbReference type="ChEBI" id="CHEBI:29105"/>
        <label>2</label>
    </ligand>
</feature>
<keyword evidence="4 7" id="KW-0479">Metal-binding</keyword>
<comment type="cofactor">
    <cofactor evidence="7">
        <name>Zn(2+)</name>
        <dbReference type="ChEBI" id="CHEBI:29105"/>
    </cofactor>
    <text evidence="7">Binds 2 Zn(2+) ions per subunit.</text>
</comment>
<comment type="similarity">
    <text evidence="3 7">Belongs to the metallo-beta-lactamase superfamily. Glyoxalase II family.</text>
</comment>
<dbReference type="Gene3D" id="3.60.15.10">
    <property type="entry name" value="Ribonuclease Z/Hydroxyacylglutathione hydrolase-like"/>
    <property type="match status" value="1"/>
</dbReference>
<gene>
    <name evidence="7 9" type="primary">gloB</name>
    <name evidence="9" type="ORF">R0135_02940</name>
</gene>
<keyword evidence="6 7" id="KW-0862">Zinc</keyword>
<feature type="binding site" evidence="7">
    <location>
        <position position="56"/>
    </location>
    <ligand>
        <name>Zn(2+)</name>
        <dbReference type="ChEBI" id="CHEBI:29105"/>
        <label>1</label>
    </ligand>
</feature>
<dbReference type="Pfam" id="PF00753">
    <property type="entry name" value="Lactamase_B"/>
    <property type="match status" value="1"/>
</dbReference>
<accession>A0ABZ0I3P1</accession>
<dbReference type="InterPro" id="IPR036866">
    <property type="entry name" value="RibonucZ/Hydroxyglut_hydro"/>
</dbReference>
<dbReference type="SUPFAM" id="SSF56281">
    <property type="entry name" value="Metallo-hydrolase/oxidoreductase"/>
    <property type="match status" value="1"/>
</dbReference>
<dbReference type="GO" id="GO:0004416">
    <property type="term" value="F:hydroxyacylglutathione hydrolase activity"/>
    <property type="evidence" value="ECO:0007669"/>
    <property type="project" value="UniProtKB-EC"/>
</dbReference>
<feature type="binding site" evidence="7">
    <location>
        <position position="59"/>
    </location>
    <ligand>
        <name>Zn(2+)</name>
        <dbReference type="ChEBI" id="CHEBI:29105"/>
        <label>2</label>
    </ligand>
</feature>
<comment type="subunit">
    <text evidence="7">Monomer.</text>
</comment>